<accession>A0ABR9PFD2</accession>
<dbReference type="Pfam" id="PF16217">
    <property type="entry name" value="M64_N"/>
    <property type="match status" value="1"/>
</dbReference>
<evidence type="ECO:0000259" key="2">
    <source>
        <dbReference type="Pfam" id="PF16217"/>
    </source>
</evidence>
<feature type="domain" description="Peptidase M64 N-terminal" evidence="2">
    <location>
        <begin position="18"/>
        <end position="133"/>
    </location>
</feature>
<dbReference type="InterPro" id="IPR032625">
    <property type="entry name" value="M64_N"/>
</dbReference>
<keyword evidence="4" id="KW-1185">Reference proteome</keyword>
<dbReference type="Proteomes" id="UP001516472">
    <property type="component" value="Unassembled WGS sequence"/>
</dbReference>
<dbReference type="Gene3D" id="2.60.40.3250">
    <property type="entry name" value="Peptidase M64, N-terminal domain"/>
    <property type="match status" value="1"/>
</dbReference>
<feature type="chain" id="PRO_5046619764" evidence="1">
    <location>
        <begin position="18"/>
        <end position="473"/>
    </location>
</feature>
<evidence type="ECO:0000313" key="3">
    <source>
        <dbReference type="EMBL" id="MBE4746626.1"/>
    </source>
</evidence>
<proteinExistence type="predicted"/>
<keyword evidence="1" id="KW-0732">Signal</keyword>
<dbReference type="Gene3D" id="3.40.390.10">
    <property type="entry name" value="Collagenase (Catalytic Domain)"/>
    <property type="match status" value="1"/>
</dbReference>
<protein>
    <submittedName>
        <fullName evidence="3">Peptidase M64</fullName>
    </submittedName>
</protein>
<evidence type="ECO:0000313" key="4">
    <source>
        <dbReference type="Proteomes" id="UP001516472"/>
    </source>
</evidence>
<dbReference type="InterPro" id="IPR038171">
    <property type="entry name" value="M64_N_sf"/>
</dbReference>
<comment type="caution">
    <text evidence="3">The sequence shown here is derived from an EMBL/GenBank/DDBJ whole genome shotgun (WGS) entry which is preliminary data.</text>
</comment>
<name>A0ABR9PFD2_9BACT</name>
<gene>
    <name evidence="3" type="ORF">G4177_00385</name>
</gene>
<sequence>MRASLFLLLLTASTALAAPRTFRVDYFHTGNATEERFSLERLVVEPLPWPGHPARALDETNLGKYFFEVRDRKTNRLLYSRGFASIFGEWELTGEAKQGHRTFSESLRFPFPDQPVQVLLKKRDAQNAFREVWSLVVDPKDPFVDTSSPPAPGALIKLLESGPSQDKVDFLILGDGYTQAERPKFEKDARRMLDILFSYSPFKERKGDFNVWGLVPVAAESGISRPSTGIHRRPPLGSTYDAFGAERYILTFDNAALRDTAGFAPYEFVEILSNGNTYGGGGIFNLFGTVAADSLWAPYVFVHEFGHHFAGLADEYYSSASVYGPAPEDRVEPWEKNVTALKDPAQLKWKDLVSPGTPIPTPWNQAAFDAHSVQVQQRRQKIRAERKPEAEMDALFMAQRDWEEKFLGALKVAGKVGAYEGANYESRGYYRPQTDCVMFTRDRVPFCSVCQRGITEVIDLYAGPARAQTQKSP</sequence>
<organism evidence="3 4">
    <name type="scientific">Corallococcus soli</name>
    <dbReference type="NCBI Taxonomy" id="2710757"/>
    <lineage>
        <taxon>Bacteria</taxon>
        <taxon>Pseudomonadati</taxon>
        <taxon>Myxococcota</taxon>
        <taxon>Myxococcia</taxon>
        <taxon>Myxococcales</taxon>
        <taxon>Cystobacterineae</taxon>
        <taxon>Myxococcaceae</taxon>
        <taxon>Corallococcus</taxon>
    </lineage>
</organism>
<evidence type="ECO:0000256" key="1">
    <source>
        <dbReference type="SAM" id="SignalP"/>
    </source>
</evidence>
<dbReference type="EMBL" id="JAAIYO010000001">
    <property type="protein sequence ID" value="MBE4746626.1"/>
    <property type="molecule type" value="Genomic_DNA"/>
</dbReference>
<reference evidence="3 4" key="1">
    <citation type="submission" date="2020-02" db="EMBL/GenBank/DDBJ databases">
        <authorList>
            <person name="Babadi Z.K."/>
            <person name="Risdian C."/>
            <person name="Ebrahimipour G.H."/>
            <person name="Wink J."/>
        </authorList>
    </citation>
    <scope>NUCLEOTIDE SEQUENCE [LARGE SCALE GENOMIC DNA]</scope>
    <source>
        <strain evidence="3 4">ZKHCc1 1396</strain>
    </source>
</reference>
<dbReference type="InterPro" id="IPR024079">
    <property type="entry name" value="MetalloPept_cat_dom_sf"/>
</dbReference>
<dbReference type="InterPro" id="IPR019026">
    <property type="entry name" value="Peptidase_M64_IgA"/>
</dbReference>
<feature type="signal peptide" evidence="1">
    <location>
        <begin position="1"/>
        <end position="17"/>
    </location>
</feature>
<dbReference type="RefSeq" id="WP_193346065.1">
    <property type="nucleotide sequence ID" value="NZ_CBCSIP010000045.1"/>
</dbReference>
<dbReference type="Pfam" id="PF09471">
    <property type="entry name" value="Peptidase_M64"/>
    <property type="match status" value="1"/>
</dbReference>